<sequence>MATRLTAKSLRSIYQLKVTLKGMRPPIWRRILVASTTKLDDIHLILQIVMGWTNSHLHEFFQGQDRYAEPDEEFPSDAKDEARYRLDQILKKEKEKLTYIYDFGDGWEHEVVLEKILPFETSAALPVCLKGSRACPPEDIGGIGGYMMFLEAISDAAHPEHEAMLEWIAGDIEGPFDPEAFDLAEVNQLLQS</sequence>
<dbReference type="PANTHER" id="PTHR41878">
    <property type="entry name" value="LEXA REPRESSOR-RELATED"/>
    <property type="match status" value="1"/>
</dbReference>
<dbReference type="EMBL" id="PXXU01000004">
    <property type="protein sequence ID" value="PSJ18549.1"/>
    <property type="molecule type" value="Genomic_DNA"/>
</dbReference>
<gene>
    <name evidence="2" type="ORF">C7H79_01765</name>
</gene>
<evidence type="ECO:0000313" key="2">
    <source>
        <dbReference type="EMBL" id="PSJ18549.1"/>
    </source>
</evidence>
<protein>
    <recommendedName>
        <fullName evidence="1">Plasmid pRiA4b Orf3-like domain-containing protein</fullName>
    </recommendedName>
</protein>
<proteinExistence type="predicted"/>
<organism evidence="2 3">
    <name type="scientific">Nitrosomonas supralitoralis</name>
    <dbReference type="NCBI Taxonomy" id="2116706"/>
    <lineage>
        <taxon>Bacteria</taxon>
        <taxon>Pseudomonadati</taxon>
        <taxon>Pseudomonadota</taxon>
        <taxon>Betaproteobacteria</taxon>
        <taxon>Nitrosomonadales</taxon>
        <taxon>Nitrosomonadaceae</taxon>
        <taxon>Nitrosomonas</taxon>
    </lineage>
</organism>
<evidence type="ECO:0000259" key="1">
    <source>
        <dbReference type="Pfam" id="PF07929"/>
    </source>
</evidence>
<dbReference type="InterPro" id="IPR024047">
    <property type="entry name" value="MM3350-like_sf"/>
</dbReference>
<dbReference type="InterPro" id="IPR012912">
    <property type="entry name" value="Plasmid_pRiA4b_Orf3-like"/>
</dbReference>
<dbReference type="Pfam" id="PF07929">
    <property type="entry name" value="PRiA4_ORF3"/>
    <property type="match status" value="1"/>
</dbReference>
<feature type="domain" description="Plasmid pRiA4b Orf3-like" evidence="1">
    <location>
        <begin position="13"/>
        <end position="184"/>
    </location>
</feature>
<dbReference type="SUPFAM" id="SSF159941">
    <property type="entry name" value="MM3350-like"/>
    <property type="match status" value="1"/>
</dbReference>
<dbReference type="PANTHER" id="PTHR41878:SF1">
    <property type="entry name" value="TNPR PROTEIN"/>
    <property type="match status" value="1"/>
</dbReference>
<dbReference type="RefSeq" id="WP_106705583.1">
    <property type="nucleotide sequence ID" value="NZ_PXXU01000004.1"/>
</dbReference>
<dbReference type="Gene3D" id="3.10.290.30">
    <property type="entry name" value="MM3350-like"/>
    <property type="match status" value="1"/>
</dbReference>
<dbReference type="Proteomes" id="UP000241912">
    <property type="component" value="Unassembled WGS sequence"/>
</dbReference>
<comment type="caution">
    <text evidence="2">The sequence shown here is derived from an EMBL/GenBank/DDBJ whole genome shotgun (WGS) entry which is preliminary data.</text>
</comment>
<name>A0A2P7NYM5_9PROT</name>
<evidence type="ECO:0000313" key="3">
    <source>
        <dbReference type="Proteomes" id="UP000241912"/>
    </source>
</evidence>
<dbReference type="AlphaFoldDB" id="A0A2P7NYM5"/>
<keyword evidence="3" id="KW-1185">Reference proteome</keyword>
<accession>A0A2P7NYM5</accession>
<reference evidence="2 3" key="1">
    <citation type="submission" date="2018-03" db="EMBL/GenBank/DDBJ databases">
        <title>Draft genome of Nitrosomonas supralitoralis APG5.</title>
        <authorList>
            <person name="Urakawa H."/>
            <person name="Lopez J.V."/>
        </authorList>
    </citation>
    <scope>NUCLEOTIDE SEQUENCE [LARGE SCALE GENOMIC DNA]</scope>
    <source>
        <strain evidence="2 3">APG5</strain>
    </source>
</reference>
<dbReference type="OrthoDB" id="9816539at2"/>